<accession>A0AA35T0N9</accession>
<dbReference type="SUPFAM" id="SSF53335">
    <property type="entry name" value="S-adenosyl-L-methionine-dependent methyltransferases"/>
    <property type="match status" value="1"/>
</dbReference>
<evidence type="ECO:0000256" key="6">
    <source>
        <dbReference type="ARBA" id="ARBA00022679"/>
    </source>
</evidence>
<dbReference type="Proteomes" id="UP001174909">
    <property type="component" value="Unassembled WGS sequence"/>
</dbReference>
<name>A0AA35T0N9_GEOBA</name>
<comment type="subcellular location">
    <subcellularLocation>
        <location evidence="1">Cytoplasm</location>
    </subcellularLocation>
</comment>
<dbReference type="GO" id="GO:0032259">
    <property type="term" value="P:methylation"/>
    <property type="evidence" value="ECO:0007669"/>
    <property type="project" value="UniProtKB-KW"/>
</dbReference>
<evidence type="ECO:0000256" key="7">
    <source>
        <dbReference type="ARBA" id="ARBA00022691"/>
    </source>
</evidence>
<dbReference type="CDD" id="cd02440">
    <property type="entry name" value="AdoMet_MTases"/>
    <property type="match status" value="1"/>
</dbReference>
<dbReference type="HAMAP" id="MF_00090">
    <property type="entry name" value="PIMT"/>
    <property type="match status" value="1"/>
</dbReference>
<keyword evidence="6" id="KW-0808">Transferase</keyword>
<dbReference type="NCBIfam" id="NF001453">
    <property type="entry name" value="PRK00312.1"/>
    <property type="match status" value="1"/>
</dbReference>
<dbReference type="Pfam" id="PF01135">
    <property type="entry name" value="PCMT"/>
    <property type="match status" value="1"/>
</dbReference>
<comment type="caution">
    <text evidence="8">The sequence shown here is derived from an EMBL/GenBank/DDBJ whole genome shotgun (WGS) entry which is preliminary data.</text>
</comment>
<protein>
    <recommendedName>
        <fullName evidence="3">protein-L-isoaspartate(D-aspartate) O-methyltransferase</fullName>
        <ecNumber evidence="3">2.1.1.77</ecNumber>
    </recommendedName>
</protein>
<keyword evidence="9" id="KW-1185">Reference proteome</keyword>
<organism evidence="8 9">
    <name type="scientific">Geodia barretti</name>
    <name type="common">Barrett's horny sponge</name>
    <dbReference type="NCBI Taxonomy" id="519541"/>
    <lineage>
        <taxon>Eukaryota</taxon>
        <taxon>Metazoa</taxon>
        <taxon>Porifera</taxon>
        <taxon>Demospongiae</taxon>
        <taxon>Heteroscleromorpha</taxon>
        <taxon>Tetractinellida</taxon>
        <taxon>Astrophorina</taxon>
        <taxon>Geodiidae</taxon>
        <taxon>Geodia</taxon>
    </lineage>
</organism>
<keyword evidence="5" id="KW-0489">Methyltransferase</keyword>
<dbReference type="EC" id="2.1.1.77" evidence="3"/>
<dbReference type="GO" id="GO:0005737">
    <property type="term" value="C:cytoplasm"/>
    <property type="evidence" value="ECO:0007669"/>
    <property type="project" value="UniProtKB-SubCell"/>
</dbReference>
<dbReference type="GO" id="GO:0004719">
    <property type="term" value="F:protein-L-isoaspartate (D-aspartate) O-methyltransferase activity"/>
    <property type="evidence" value="ECO:0007669"/>
    <property type="project" value="UniProtKB-EC"/>
</dbReference>
<evidence type="ECO:0000256" key="3">
    <source>
        <dbReference type="ARBA" id="ARBA00011890"/>
    </source>
</evidence>
<evidence type="ECO:0000313" key="9">
    <source>
        <dbReference type="Proteomes" id="UP001174909"/>
    </source>
</evidence>
<proteinExistence type="inferred from homology"/>
<gene>
    <name evidence="8" type="ORF">GBAR_LOCUS22047</name>
</gene>
<dbReference type="EMBL" id="CASHTH010003053">
    <property type="protein sequence ID" value="CAI8039605.1"/>
    <property type="molecule type" value="Genomic_DNA"/>
</dbReference>
<dbReference type="NCBIfam" id="TIGR00080">
    <property type="entry name" value="pimt"/>
    <property type="match status" value="1"/>
</dbReference>
<sequence>MSADEEARFLIMRKRMVRIQIERRGIKERRVRDAMLGVPRHLFVPAHLKERAYDDGALPIGEDQTISQPYIVAKMTELLALKGDERVLEVGTGSGYQAAVLARLVREVYTIEIVPSLALQAEERLKRMGYDNIRVRLGDGYRGWKEHAPFDAVIVTAAPDHIPTKLVEQLREGGRMVIPVGNVNQYLTLLVKEKDGVREEQVIPVRFVPMTGEAQAQE</sequence>
<dbReference type="InterPro" id="IPR000682">
    <property type="entry name" value="PCMT"/>
</dbReference>
<reference evidence="8" key="1">
    <citation type="submission" date="2023-03" db="EMBL/GenBank/DDBJ databases">
        <authorList>
            <person name="Steffen K."/>
            <person name="Cardenas P."/>
        </authorList>
    </citation>
    <scope>NUCLEOTIDE SEQUENCE</scope>
</reference>
<evidence type="ECO:0000256" key="2">
    <source>
        <dbReference type="ARBA" id="ARBA00005369"/>
    </source>
</evidence>
<evidence type="ECO:0000256" key="5">
    <source>
        <dbReference type="ARBA" id="ARBA00022603"/>
    </source>
</evidence>
<keyword evidence="7" id="KW-0949">S-adenosyl-L-methionine</keyword>
<evidence type="ECO:0000256" key="4">
    <source>
        <dbReference type="ARBA" id="ARBA00022490"/>
    </source>
</evidence>
<dbReference type="Gene3D" id="3.40.50.150">
    <property type="entry name" value="Vaccinia Virus protein VP39"/>
    <property type="match status" value="1"/>
</dbReference>
<evidence type="ECO:0000313" key="8">
    <source>
        <dbReference type="EMBL" id="CAI8039605.1"/>
    </source>
</evidence>
<dbReference type="AlphaFoldDB" id="A0AA35T0N9"/>
<dbReference type="FunFam" id="3.40.50.150:FF:000010">
    <property type="entry name" value="Protein-L-isoaspartate O-methyltransferase"/>
    <property type="match status" value="1"/>
</dbReference>
<dbReference type="PANTHER" id="PTHR11579">
    <property type="entry name" value="PROTEIN-L-ISOASPARTATE O-METHYLTRANSFERASE"/>
    <property type="match status" value="1"/>
</dbReference>
<dbReference type="InterPro" id="IPR029063">
    <property type="entry name" value="SAM-dependent_MTases_sf"/>
</dbReference>
<evidence type="ECO:0000256" key="1">
    <source>
        <dbReference type="ARBA" id="ARBA00004496"/>
    </source>
</evidence>
<dbReference type="PANTHER" id="PTHR11579:SF0">
    <property type="entry name" value="PROTEIN-L-ISOASPARTATE(D-ASPARTATE) O-METHYLTRANSFERASE"/>
    <property type="match status" value="1"/>
</dbReference>
<keyword evidence="4" id="KW-0963">Cytoplasm</keyword>
<comment type="similarity">
    <text evidence="2">Belongs to the methyltransferase superfamily. L-isoaspartyl/D-aspartyl protein methyltransferase family.</text>
</comment>